<comment type="caution">
    <text evidence="2">The sequence shown here is derived from an EMBL/GenBank/DDBJ whole genome shotgun (WGS) entry which is preliminary data.</text>
</comment>
<proteinExistence type="predicted"/>
<name>A0AAV6YNG0_ENGPU</name>
<evidence type="ECO:0000313" key="3">
    <source>
        <dbReference type="Proteomes" id="UP000824782"/>
    </source>
</evidence>
<dbReference type="EMBL" id="WNYA01064071">
    <property type="protein sequence ID" value="KAG8535538.1"/>
    <property type="molecule type" value="Genomic_DNA"/>
</dbReference>
<gene>
    <name evidence="2" type="ORF">GDO81_028323</name>
</gene>
<keyword evidence="3" id="KW-1185">Reference proteome</keyword>
<organism evidence="2 3">
    <name type="scientific">Engystomops pustulosus</name>
    <name type="common">Tungara frog</name>
    <name type="synonym">Physalaemus pustulosus</name>
    <dbReference type="NCBI Taxonomy" id="76066"/>
    <lineage>
        <taxon>Eukaryota</taxon>
        <taxon>Metazoa</taxon>
        <taxon>Chordata</taxon>
        <taxon>Craniata</taxon>
        <taxon>Vertebrata</taxon>
        <taxon>Euteleostomi</taxon>
        <taxon>Amphibia</taxon>
        <taxon>Batrachia</taxon>
        <taxon>Anura</taxon>
        <taxon>Neobatrachia</taxon>
        <taxon>Hyloidea</taxon>
        <taxon>Leptodactylidae</taxon>
        <taxon>Leiuperinae</taxon>
        <taxon>Engystomops</taxon>
    </lineage>
</organism>
<reference evidence="2" key="1">
    <citation type="thesis" date="2020" institute="ProQuest LLC" country="789 East Eisenhower Parkway, Ann Arbor, MI, USA">
        <title>Comparative Genomics and Chromosome Evolution.</title>
        <authorList>
            <person name="Mudd A.B."/>
        </authorList>
    </citation>
    <scope>NUCLEOTIDE SEQUENCE</scope>
    <source>
        <strain evidence="2">237g6f4</strain>
        <tissue evidence="2">Blood</tissue>
    </source>
</reference>
<evidence type="ECO:0000313" key="2">
    <source>
        <dbReference type="EMBL" id="KAG8535538.1"/>
    </source>
</evidence>
<evidence type="ECO:0000256" key="1">
    <source>
        <dbReference type="SAM" id="MobiDB-lite"/>
    </source>
</evidence>
<feature type="region of interest" description="Disordered" evidence="1">
    <location>
        <begin position="1"/>
        <end position="36"/>
    </location>
</feature>
<protein>
    <submittedName>
        <fullName evidence="2">Uncharacterized protein</fullName>
    </submittedName>
</protein>
<dbReference type="AlphaFoldDB" id="A0AAV6YNG0"/>
<accession>A0AAV6YNG0</accession>
<dbReference type="Proteomes" id="UP000824782">
    <property type="component" value="Unassembled WGS sequence"/>
</dbReference>
<sequence length="89" mass="9102">MTVCSGALWPGNKSESGLVQTPNPTPVLTGSSGVTSNQPSPALYSFPSQATATNSNVISSTSPVANITVPAVATISNQVTCHFTIYTVF</sequence>
<feature type="compositionally biased region" description="Polar residues" evidence="1">
    <location>
        <begin position="13"/>
        <end position="36"/>
    </location>
</feature>